<dbReference type="Proteomes" id="UP001362999">
    <property type="component" value="Unassembled WGS sequence"/>
</dbReference>
<evidence type="ECO:0000313" key="2">
    <source>
        <dbReference type="Proteomes" id="UP001362999"/>
    </source>
</evidence>
<keyword evidence="2" id="KW-1185">Reference proteome</keyword>
<sequence>MPAYRSRSRKFSVYGCMDDSPVPKLVKVRLPKKVLTAEEKEEAKVKRAANKVLKDKRTEWEASLPPPFQQSSSFKHSAGTLVTFKTDAKRVFGLTDRDVETLRYEACPWSIKQYYALAHVRALQRRKYAAGALPSMELKGHLRVLDTLSSGGHRGKSNFPYDYDDAACYYPMSV</sequence>
<reference evidence="1 2" key="1">
    <citation type="journal article" date="2024" name="J Genomics">
        <title>Draft genome sequencing and assembly of Favolaschia claudopus CIRM-BRFM 2984 isolated from oak limbs.</title>
        <authorList>
            <person name="Navarro D."/>
            <person name="Drula E."/>
            <person name="Chaduli D."/>
            <person name="Cazenave R."/>
            <person name="Ahrendt S."/>
            <person name="Wang J."/>
            <person name="Lipzen A."/>
            <person name="Daum C."/>
            <person name="Barry K."/>
            <person name="Grigoriev I.V."/>
            <person name="Favel A."/>
            <person name="Rosso M.N."/>
            <person name="Martin F."/>
        </authorList>
    </citation>
    <scope>NUCLEOTIDE SEQUENCE [LARGE SCALE GENOMIC DNA]</scope>
    <source>
        <strain evidence="1 2">CIRM-BRFM 2984</strain>
    </source>
</reference>
<proteinExistence type="predicted"/>
<gene>
    <name evidence="1" type="ORF">R3P38DRAFT_3409798</name>
</gene>
<dbReference type="EMBL" id="JAWWNJ010000131">
    <property type="protein sequence ID" value="KAK6987485.1"/>
    <property type="molecule type" value="Genomic_DNA"/>
</dbReference>
<dbReference type="AlphaFoldDB" id="A0AAV9ZM57"/>
<evidence type="ECO:0000313" key="1">
    <source>
        <dbReference type="EMBL" id="KAK6987485.1"/>
    </source>
</evidence>
<accession>A0AAV9ZM57</accession>
<name>A0AAV9ZM57_9AGAR</name>
<comment type="caution">
    <text evidence="1">The sequence shown here is derived from an EMBL/GenBank/DDBJ whole genome shotgun (WGS) entry which is preliminary data.</text>
</comment>
<organism evidence="1 2">
    <name type="scientific">Favolaschia claudopus</name>
    <dbReference type="NCBI Taxonomy" id="2862362"/>
    <lineage>
        <taxon>Eukaryota</taxon>
        <taxon>Fungi</taxon>
        <taxon>Dikarya</taxon>
        <taxon>Basidiomycota</taxon>
        <taxon>Agaricomycotina</taxon>
        <taxon>Agaricomycetes</taxon>
        <taxon>Agaricomycetidae</taxon>
        <taxon>Agaricales</taxon>
        <taxon>Marasmiineae</taxon>
        <taxon>Mycenaceae</taxon>
        <taxon>Favolaschia</taxon>
    </lineage>
</organism>
<protein>
    <submittedName>
        <fullName evidence="1">Uncharacterized protein</fullName>
    </submittedName>
</protein>